<comment type="pathway">
    <text evidence="1">Protein modification; protein ubiquitination.</text>
</comment>
<dbReference type="SUPFAM" id="SSF51126">
    <property type="entry name" value="Pectin lyase-like"/>
    <property type="match status" value="2"/>
</dbReference>
<dbReference type="GeneID" id="1479396"/>
<keyword evidence="3" id="KW-0833">Ubl conjugation pathway</keyword>
<dbReference type="InterPro" id="IPR012334">
    <property type="entry name" value="Pectin_lyas_fold"/>
</dbReference>
<feature type="domain" description="Carbohydrate-binding/sugar hydrolysis" evidence="4">
    <location>
        <begin position="206"/>
        <end position="391"/>
    </location>
</feature>
<proteinExistence type="predicted"/>
<evidence type="ECO:0000256" key="3">
    <source>
        <dbReference type="ARBA" id="ARBA00022786"/>
    </source>
</evidence>
<dbReference type="PANTHER" id="PTHR22990">
    <property type="entry name" value="F-BOX ONLY PROTEIN"/>
    <property type="match status" value="1"/>
</dbReference>
<feature type="domain" description="Carbohydrate-binding/sugar hydrolysis" evidence="4">
    <location>
        <begin position="59"/>
        <end position="191"/>
    </location>
</feature>
<sequence length="640" mass="69480">MILLKRKRIFVLIAVFTLLILISGSASSATLYVKEGGTGSYKNLQEAIDAAYEGDIILVEKGQYSENVLVNKSLEISSTNRNPEKTVITALDPEAPAFHIVSDSVKISGFSIKGANSTYGIYLDGVSESNITNNYFSGNWRSIALNNSHGNILKNNRLESSDNGIWLESSERNLIKDNKAKSNRHYGFYLNSSENNTLQNNCASEGAVGIYLEDSSGCRISGSKTLNNFYGIYLTGSGESLLEKNTANSNEMYGIYLGNSNGSILRGNKANSNHWGIYLDSSFNILQKNKMSRNSRNFGAYTYHYTGEMNNSIDTSNKVDGKSIYYLSGVSDLTLDSNSSAGVVYCINCENITLKDLGLENSSFGVYLYNSQNSLLEGCSISNCEHGIYLGNCSMTALRGNDVNSNEGNAFILSSCRNCPVEDNSASNNMAGIWLCDTSTDNVLKENTVSSSSWCCVDLGDTSCNNTLEGNILSEAYEGIYLYGSSEENTLNNNTITASSYGLYTEGCGNNTISGNRILGNNIGISLNLNWTDGTGSDFNIIYNNYLNNSRNAEDFGTNSWNISKIAGVNIAGGPYLGGNLWVSPQGNGFSETASDGDGDMISDLPYNVTEANCDYLPLISGKTAEDFENVSGKRCRRNR</sequence>
<dbReference type="FunFam" id="2.160.20.10:FF:000093">
    <property type="entry name" value="Cell surface protein"/>
    <property type="match status" value="1"/>
</dbReference>
<dbReference type="KEGG" id="mma:MM_1054"/>
<keyword evidence="2" id="KW-0677">Repeat</keyword>
<dbReference type="InterPro" id="IPR022441">
    <property type="entry name" value="Para_beta_helix_rpt-2"/>
</dbReference>
<organism evidence="5 6">
    <name type="scientific">Methanosarcina mazei (strain ATCC BAA-159 / DSM 3647 / Goe1 / Go1 / JCM 11833 / OCM 88)</name>
    <name type="common">Methanosarcina frisia</name>
    <dbReference type="NCBI Taxonomy" id="192952"/>
    <lineage>
        <taxon>Archaea</taxon>
        <taxon>Methanobacteriati</taxon>
        <taxon>Methanobacteriota</taxon>
        <taxon>Stenosarchaea group</taxon>
        <taxon>Methanomicrobia</taxon>
        <taxon>Methanosarcinales</taxon>
        <taxon>Methanosarcinaceae</taxon>
        <taxon>Methanosarcina</taxon>
    </lineage>
</organism>
<dbReference type="Pfam" id="PF05048">
    <property type="entry name" value="NosD"/>
    <property type="match status" value="1"/>
</dbReference>
<evidence type="ECO:0000313" key="5">
    <source>
        <dbReference type="EMBL" id="AAM30750.1"/>
    </source>
</evidence>
<evidence type="ECO:0000256" key="1">
    <source>
        <dbReference type="ARBA" id="ARBA00004906"/>
    </source>
</evidence>
<dbReference type="EMBL" id="AE008384">
    <property type="protein sequence ID" value="AAM30750.1"/>
    <property type="molecule type" value="Genomic_DNA"/>
</dbReference>
<dbReference type="Gene3D" id="2.160.20.10">
    <property type="entry name" value="Single-stranded right-handed beta-helix, Pectin lyase-like"/>
    <property type="match status" value="3"/>
</dbReference>
<evidence type="ECO:0000256" key="2">
    <source>
        <dbReference type="ARBA" id="ARBA00022737"/>
    </source>
</evidence>
<dbReference type="InterPro" id="IPR007742">
    <property type="entry name" value="NosD_dom"/>
</dbReference>
<dbReference type="PANTHER" id="PTHR22990:SF15">
    <property type="entry name" value="F-BOX ONLY PROTEIN 10"/>
    <property type="match status" value="1"/>
</dbReference>
<dbReference type="NCBIfam" id="TIGR03804">
    <property type="entry name" value="para_beta_helix"/>
    <property type="match status" value="7"/>
</dbReference>
<dbReference type="eggNOG" id="arCOG02499">
    <property type="taxonomic scope" value="Archaea"/>
</dbReference>
<dbReference type="Pfam" id="PF13229">
    <property type="entry name" value="Beta_helix"/>
    <property type="match status" value="1"/>
</dbReference>
<dbReference type="Proteomes" id="UP000000595">
    <property type="component" value="Chromosome"/>
</dbReference>
<reference evidence="5 6" key="1">
    <citation type="journal article" date="2002" name="J. Mol. Microbiol. Biotechnol.">
        <title>The genome of Methanosarcina mazei: evidence for lateral gene transfer between Bacteria and Archaea.</title>
        <authorList>
            <person name="Deppenmeier U."/>
            <person name="Johann A."/>
            <person name="Hartsch T."/>
            <person name="Merkl R."/>
            <person name="Schmitz R.A."/>
            <person name="Martinez-Arias R."/>
            <person name="Henne A."/>
            <person name="Wiezer A."/>
            <person name="Baumer S."/>
            <person name="Jacobi C."/>
            <person name="Bruggemann H."/>
            <person name="Lienard T."/>
            <person name="Christmann A."/>
            <person name="Bomeke M."/>
            <person name="Steckel S."/>
            <person name="Bhattacharyya A."/>
            <person name="Lykidis A."/>
            <person name="Overbeek R."/>
            <person name="Klenk H.P."/>
            <person name="Gunsalus R.P."/>
            <person name="Fritz H.J."/>
            <person name="Gottschalk G."/>
        </authorList>
    </citation>
    <scope>NUCLEOTIDE SEQUENCE [LARGE SCALE GENOMIC DNA]</scope>
    <source>
        <strain evidence="6">ATCC BAA-159 / DSM 3647 / Goe1 / Go1 / JCM 11833 / OCM 88</strain>
    </source>
</reference>
<evidence type="ECO:0000313" key="6">
    <source>
        <dbReference type="Proteomes" id="UP000000595"/>
    </source>
</evidence>
<dbReference type="RefSeq" id="WP_011033003.1">
    <property type="nucleotide sequence ID" value="NC_003901.1"/>
</dbReference>
<dbReference type="InterPro" id="IPR006633">
    <property type="entry name" value="Carb-bd_sugar_hydrolysis-dom"/>
</dbReference>
<dbReference type="AlphaFoldDB" id="Q8PY12"/>
<name>Q8PY12_METMA</name>
<dbReference type="InterPro" id="IPR006626">
    <property type="entry name" value="PbH1"/>
</dbReference>
<dbReference type="PATRIC" id="fig|192952.21.peg.1236"/>
<accession>Q8PY12</accession>
<dbReference type="InterPro" id="IPR039448">
    <property type="entry name" value="Beta_helix"/>
</dbReference>
<dbReference type="InterPro" id="IPR051550">
    <property type="entry name" value="SCF-Subunits/Alg-Epimerases"/>
</dbReference>
<feature type="domain" description="Carbohydrate-binding/sugar hydrolysis" evidence="4">
    <location>
        <begin position="397"/>
        <end position="528"/>
    </location>
</feature>
<gene>
    <name evidence="5" type="ordered locus">MM_1054</name>
</gene>
<dbReference type="SMART" id="SM00722">
    <property type="entry name" value="CASH"/>
    <property type="match status" value="3"/>
</dbReference>
<evidence type="ECO:0000259" key="4">
    <source>
        <dbReference type="SMART" id="SM00722"/>
    </source>
</evidence>
<dbReference type="InterPro" id="IPR011050">
    <property type="entry name" value="Pectin_lyase_fold/virulence"/>
</dbReference>
<dbReference type="HOGENOM" id="CLU_426782_0_0_2"/>
<dbReference type="SMART" id="SM00710">
    <property type="entry name" value="PbH1"/>
    <property type="match status" value="17"/>
</dbReference>
<protein>
    <submittedName>
        <fullName evidence="5">Surface layer protein B</fullName>
    </submittedName>
</protein>